<proteinExistence type="predicted"/>
<dbReference type="PROSITE" id="PS51257">
    <property type="entry name" value="PROKAR_LIPOPROTEIN"/>
    <property type="match status" value="1"/>
</dbReference>
<evidence type="ECO:0000313" key="1">
    <source>
        <dbReference type="EMBL" id="BCJ86618.1"/>
    </source>
</evidence>
<evidence type="ECO:0000313" key="2">
    <source>
        <dbReference type="Proteomes" id="UP000593802"/>
    </source>
</evidence>
<dbReference type="NCBIfam" id="TIGR04398">
    <property type="entry name" value="SLAP_DUP"/>
    <property type="match status" value="1"/>
</dbReference>
<sequence length="217" mass="23838">MFLIRYGVSLMFGILVLMGCSSPNDSAPAPNSSIVKISPQTDGSNGLANLTIEDHAMAAEREELLNRRQALLAQGGKWVEPRLVIPEQQKNLWPPELVKEYEEALQIYPPIIEGDVDVTVVYADKQADGAIRVFGMIRNGIPNQTLTAGVLKRITVTLQDQAGSPIASGPFDLSDKDIGQLKPGDARPIRFDFPNEAVFMKNYDLVTNGFTVKVERN</sequence>
<gene>
    <name evidence="1" type="ORF">skT53_16030</name>
</gene>
<accession>A0A7I8D8Z2</accession>
<reference evidence="1 2" key="1">
    <citation type="submission" date="2020-08" db="EMBL/GenBank/DDBJ databases">
        <title>Complete Genome Sequence of Effusibacillus dendaii Strain skT53, Isolated from Farmland soil.</title>
        <authorList>
            <person name="Konishi T."/>
            <person name="Kawasaki H."/>
        </authorList>
    </citation>
    <scope>NUCLEOTIDE SEQUENCE [LARGE SCALE GENOMIC DNA]</scope>
    <source>
        <strain evidence="2">skT53</strain>
    </source>
</reference>
<name>A0A7I8D8Z2_9BACL</name>
<organism evidence="1 2">
    <name type="scientific">Effusibacillus dendaii</name>
    <dbReference type="NCBI Taxonomy" id="2743772"/>
    <lineage>
        <taxon>Bacteria</taxon>
        <taxon>Bacillati</taxon>
        <taxon>Bacillota</taxon>
        <taxon>Bacilli</taxon>
        <taxon>Bacillales</taxon>
        <taxon>Alicyclobacillaceae</taxon>
        <taxon>Effusibacillus</taxon>
    </lineage>
</organism>
<dbReference type="RefSeq" id="WP_200760605.1">
    <property type="nucleotide sequence ID" value="NZ_AP023366.1"/>
</dbReference>
<dbReference type="InterPro" id="IPR030910">
    <property type="entry name" value="SLAP_dom"/>
</dbReference>
<dbReference type="Proteomes" id="UP000593802">
    <property type="component" value="Chromosome"/>
</dbReference>
<evidence type="ECO:0008006" key="3">
    <source>
        <dbReference type="Google" id="ProtNLM"/>
    </source>
</evidence>
<protein>
    <recommendedName>
        <fullName evidence="3">Lipoprotein</fullName>
    </recommendedName>
</protein>
<dbReference type="KEGG" id="eff:skT53_16030"/>
<dbReference type="EMBL" id="AP023366">
    <property type="protein sequence ID" value="BCJ86618.1"/>
    <property type="molecule type" value="Genomic_DNA"/>
</dbReference>
<dbReference type="AlphaFoldDB" id="A0A7I8D8Z2"/>
<keyword evidence="2" id="KW-1185">Reference proteome</keyword>